<evidence type="ECO:0000256" key="1">
    <source>
        <dbReference type="SAM" id="MobiDB-lite"/>
    </source>
</evidence>
<dbReference type="EMBL" id="RAWG01000495">
    <property type="protein sequence ID" value="RKH29720.1"/>
    <property type="molecule type" value="Genomic_DNA"/>
</dbReference>
<gene>
    <name evidence="2" type="ORF">D7X12_39505</name>
</gene>
<name>A0A3A8MCY4_9BACT</name>
<feature type="region of interest" description="Disordered" evidence="1">
    <location>
        <begin position="298"/>
        <end position="358"/>
    </location>
</feature>
<protein>
    <submittedName>
        <fullName evidence="2">Uncharacterized protein</fullName>
    </submittedName>
</protein>
<keyword evidence="3" id="KW-1185">Reference proteome</keyword>
<evidence type="ECO:0000313" key="3">
    <source>
        <dbReference type="Proteomes" id="UP000273405"/>
    </source>
</evidence>
<evidence type="ECO:0000313" key="2">
    <source>
        <dbReference type="EMBL" id="RKH29720.1"/>
    </source>
</evidence>
<reference evidence="3" key="1">
    <citation type="submission" date="2018-09" db="EMBL/GenBank/DDBJ databases">
        <authorList>
            <person name="Livingstone P.G."/>
            <person name="Whitworth D.E."/>
        </authorList>
    </citation>
    <scope>NUCLEOTIDE SEQUENCE [LARGE SCALE GENOMIC DNA]</scope>
    <source>
        <strain evidence="3">CA040B</strain>
    </source>
</reference>
<dbReference type="Proteomes" id="UP000273405">
    <property type="component" value="Unassembled WGS sequence"/>
</dbReference>
<proteinExistence type="predicted"/>
<comment type="caution">
    <text evidence="2">The sequence shown here is derived from an EMBL/GenBank/DDBJ whole genome shotgun (WGS) entry which is preliminary data.</text>
</comment>
<accession>A0A3A8MCY4</accession>
<sequence length="677" mass="72718">MGRTVIGRLRLRGADLDPLSAKLRLEGLLSGAHLSPMGLPPAATVCIRRLVDPKPGVLPVRQFAPRPPPAWDEAFRAALGAQLAHAARPAQGPVPPDAGAVLFLDPSELLACLASDVWRGTAAGHWWWKGLFPSADLTLRVVAEWLRRPEYVPAALEAVARRSEARPVLSLFTRDEAHTLLARVCVTQGLPALASALGAFEEEAARAEVMTESRASKEERVSGSDAVPLAPWESWVPEARAPGLGREHQTLLGVALMLRRAPLEARHAAFIPAVVAWRREEARGVTGDRTHESVHVVTGTREAGTSAARASGVRSEQAGSREQVDPSPLPSFERLTDAPAPGAVSRGESAGSATSAPVSGVASPLLSAPIEVTAWPAHTEAPATPSVVMPVPEPMSAPPELSSPPGLLASSAARFAPAPGRGWGLPISTGLGGLFYLVNVGLFLELYGDFSQPAFPCLPLPVWDFVALLGQRLLGEARPSDPVWKVLALLSSRRPGEAPGHAFEPPEDWRVPESWLRAFRTQASSTWTWNVTDGRLRVRHPAGFLMLDLRVPEPTDSTEALVRHELASFATGYTFTLERGDVPASTGHGAMPLERWLGWLVPYVRARLSRALGVDPDDAEALARTLLVHDARLHLTETHVDVVLALAQLPLEVRVAGLDRDIGWIPSAGRHLTFHFE</sequence>
<organism evidence="2 3">
    <name type="scientific">Corallococcus sicarius</name>
    <dbReference type="NCBI Taxonomy" id="2316726"/>
    <lineage>
        <taxon>Bacteria</taxon>
        <taxon>Pseudomonadati</taxon>
        <taxon>Myxococcota</taxon>
        <taxon>Myxococcia</taxon>
        <taxon>Myxococcales</taxon>
        <taxon>Cystobacterineae</taxon>
        <taxon>Myxococcaceae</taxon>
        <taxon>Corallococcus</taxon>
    </lineage>
</organism>
<dbReference type="AlphaFoldDB" id="A0A3A8MCY4"/>